<dbReference type="InterPro" id="IPR013321">
    <property type="entry name" value="Arc_rbn_hlx_hlx"/>
</dbReference>
<name>A0A103CT23_9BURK</name>
<dbReference type="CDD" id="cd22233">
    <property type="entry name" value="RHH_CopAso-like"/>
    <property type="match status" value="1"/>
</dbReference>
<protein>
    <submittedName>
        <fullName evidence="2">CopG family transcriptional regulator</fullName>
    </submittedName>
</protein>
<feature type="domain" description="Ribbon-helix-helix protein CopG" evidence="1">
    <location>
        <begin position="2"/>
        <end position="41"/>
    </location>
</feature>
<dbReference type="Proteomes" id="UP000062998">
    <property type="component" value="Unassembled WGS sequence"/>
</dbReference>
<dbReference type="Pfam" id="PF01402">
    <property type="entry name" value="RHH_1"/>
    <property type="match status" value="1"/>
</dbReference>
<gene>
    <name evidence="2" type="ORF">WL73_09085</name>
</gene>
<dbReference type="GO" id="GO:0006355">
    <property type="term" value="P:regulation of DNA-templated transcription"/>
    <property type="evidence" value="ECO:0007669"/>
    <property type="project" value="InterPro"/>
</dbReference>
<evidence type="ECO:0000313" key="2">
    <source>
        <dbReference type="EMBL" id="KWE07583.1"/>
    </source>
</evidence>
<dbReference type="AlphaFoldDB" id="A0A103CT23"/>
<reference evidence="2 3" key="1">
    <citation type="submission" date="2015-11" db="EMBL/GenBank/DDBJ databases">
        <title>Expanding the genomic diversity of Burkholderia species for the development of highly accurate diagnostics.</title>
        <authorList>
            <person name="Sahl J."/>
            <person name="Keim P."/>
            <person name="Wagner D."/>
        </authorList>
    </citation>
    <scope>NUCLEOTIDE SEQUENCE [LARGE SCALE GENOMIC DNA]</scope>
    <source>
        <strain evidence="2 3">MSMB2167WGS</strain>
    </source>
</reference>
<dbReference type="SUPFAM" id="SSF47598">
    <property type="entry name" value="Ribbon-helix-helix"/>
    <property type="match status" value="1"/>
</dbReference>
<dbReference type="Gene3D" id="1.10.1220.10">
    <property type="entry name" value="Met repressor-like"/>
    <property type="match status" value="1"/>
</dbReference>
<dbReference type="RefSeq" id="WP_059559945.1">
    <property type="nucleotide sequence ID" value="NZ_LOVB01000131.1"/>
</dbReference>
<accession>A0A103CT23</accession>
<comment type="caution">
    <text evidence="2">The sequence shown here is derived from an EMBL/GenBank/DDBJ whole genome shotgun (WGS) entry which is preliminary data.</text>
</comment>
<organism evidence="2 3">
    <name type="scientific">Burkholderia ubonensis</name>
    <dbReference type="NCBI Taxonomy" id="101571"/>
    <lineage>
        <taxon>Bacteria</taxon>
        <taxon>Pseudomonadati</taxon>
        <taxon>Pseudomonadota</taxon>
        <taxon>Betaproteobacteria</taxon>
        <taxon>Burkholderiales</taxon>
        <taxon>Burkholderiaceae</taxon>
        <taxon>Burkholderia</taxon>
        <taxon>Burkholderia cepacia complex</taxon>
    </lineage>
</organism>
<dbReference type="EMBL" id="LPIX01000033">
    <property type="protein sequence ID" value="KWE07583.1"/>
    <property type="molecule type" value="Genomic_DNA"/>
</dbReference>
<dbReference type="OrthoDB" id="5298181at2"/>
<proteinExistence type="predicted"/>
<evidence type="ECO:0000313" key="3">
    <source>
        <dbReference type="Proteomes" id="UP000062998"/>
    </source>
</evidence>
<sequence length="90" mass="10418">MATSIKLDASLQDRVRHLAEQRRRTPHWIMREAIAQYVAREEQRESFKQEAMAAWRDFQATGLHVTHAEMDAYLAKLEAGEDVEPPACHD</sequence>
<dbReference type="InterPro" id="IPR002145">
    <property type="entry name" value="CopG"/>
</dbReference>
<dbReference type="InterPro" id="IPR010985">
    <property type="entry name" value="Ribbon_hlx_hlx"/>
</dbReference>
<evidence type="ECO:0000259" key="1">
    <source>
        <dbReference type="Pfam" id="PF01402"/>
    </source>
</evidence>